<evidence type="ECO:0000313" key="3">
    <source>
        <dbReference type="Proteomes" id="UP000298138"/>
    </source>
</evidence>
<proteinExistence type="predicted"/>
<dbReference type="AlphaFoldDB" id="A0A4S2N1X6"/>
<organism evidence="2 3">
    <name type="scientific">Ascodesmis nigricans</name>
    <dbReference type="NCBI Taxonomy" id="341454"/>
    <lineage>
        <taxon>Eukaryota</taxon>
        <taxon>Fungi</taxon>
        <taxon>Dikarya</taxon>
        <taxon>Ascomycota</taxon>
        <taxon>Pezizomycotina</taxon>
        <taxon>Pezizomycetes</taxon>
        <taxon>Pezizales</taxon>
        <taxon>Ascodesmidaceae</taxon>
        <taxon>Ascodesmis</taxon>
    </lineage>
</organism>
<evidence type="ECO:0000313" key="2">
    <source>
        <dbReference type="EMBL" id="TGZ82986.1"/>
    </source>
</evidence>
<dbReference type="InParanoid" id="A0A4S2N1X6"/>
<keyword evidence="3" id="KW-1185">Reference proteome</keyword>
<accession>A0A4S2N1X6</accession>
<sequence>MHLPFTYLQHQCHPHAAAMSAESSALNLVALSSPPHSTRRSKNMPSHDDFADQGLTDIKNWGQSRSLEHDRRTQHPQTPQLPSSVVTKTCVLHYIAGWPVSRILREPYTYALENPRGYVEGILAAKKASYVPAEHQRSYQFSRLDPNEQYMTIWTLRKLAGWTVGRVLREIKMSPVFAGMEVDEEGVMEAVRKGDRG</sequence>
<evidence type="ECO:0000256" key="1">
    <source>
        <dbReference type="SAM" id="MobiDB-lite"/>
    </source>
</evidence>
<protein>
    <submittedName>
        <fullName evidence="2">Uncharacterized protein</fullName>
    </submittedName>
</protein>
<dbReference type="Proteomes" id="UP000298138">
    <property type="component" value="Unassembled WGS sequence"/>
</dbReference>
<feature type="region of interest" description="Disordered" evidence="1">
    <location>
        <begin position="32"/>
        <end position="54"/>
    </location>
</feature>
<dbReference type="EMBL" id="ML220114">
    <property type="protein sequence ID" value="TGZ82986.1"/>
    <property type="molecule type" value="Genomic_DNA"/>
</dbReference>
<name>A0A4S2N1X6_9PEZI</name>
<gene>
    <name evidence="2" type="ORF">EX30DRAFT_145943</name>
</gene>
<reference evidence="2 3" key="1">
    <citation type="submission" date="2019-04" db="EMBL/GenBank/DDBJ databases">
        <title>Comparative genomics and transcriptomics to analyze fruiting body development in filamentous ascomycetes.</title>
        <authorList>
            <consortium name="DOE Joint Genome Institute"/>
            <person name="Lutkenhaus R."/>
            <person name="Traeger S."/>
            <person name="Breuer J."/>
            <person name="Kuo A."/>
            <person name="Lipzen A."/>
            <person name="Pangilinan J."/>
            <person name="Dilworth D."/>
            <person name="Sandor L."/>
            <person name="Poggeler S."/>
            <person name="Barry K."/>
            <person name="Grigoriev I.V."/>
            <person name="Nowrousian M."/>
        </authorList>
    </citation>
    <scope>NUCLEOTIDE SEQUENCE [LARGE SCALE GENOMIC DNA]</scope>
    <source>
        <strain evidence="2 3">CBS 389.68</strain>
    </source>
</reference>